<dbReference type="InterPro" id="IPR058626">
    <property type="entry name" value="MdtA-like_b-barrel"/>
</dbReference>
<dbReference type="Pfam" id="PF25944">
    <property type="entry name" value="Beta-barrel_RND"/>
    <property type="match status" value="1"/>
</dbReference>
<feature type="domain" description="Multidrug resistance protein MdtA-like barrel-sandwich hybrid" evidence="5">
    <location>
        <begin position="58"/>
        <end position="201"/>
    </location>
</feature>
<dbReference type="GO" id="GO:0005886">
    <property type="term" value="C:plasma membrane"/>
    <property type="evidence" value="ECO:0007669"/>
    <property type="project" value="TreeGrafter"/>
</dbReference>
<dbReference type="AlphaFoldDB" id="A0A7X5Y369"/>
<dbReference type="Pfam" id="PF25876">
    <property type="entry name" value="HH_MFP_RND"/>
    <property type="match status" value="1"/>
</dbReference>
<dbReference type="Pfam" id="PF25917">
    <property type="entry name" value="BSH_RND"/>
    <property type="match status" value="1"/>
</dbReference>
<dbReference type="PANTHER" id="PTHR30158:SF3">
    <property type="entry name" value="MULTIDRUG EFFLUX PUMP SUBUNIT ACRA-RELATED"/>
    <property type="match status" value="1"/>
</dbReference>
<reference evidence="8 9" key="1">
    <citation type="submission" date="2020-03" db="EMBL/GenBank/DDBJ databases">
        <title>Genomic Encyclopedia of Type Strains, Phase IV (KMG-IV): sequencing the most valuable type-strain genomes for metagenomic binning, comparative biology and taxonomic classification.</title>
        <authorList>
            <person name="Goeker M."/>
        </authorList>
    </citation>
    <scope>NUCLEOTIDE SEQUENCE [LARGE SCALE GENOMIC DNA]</scope>
    <source>
        <strain evidence="8 9">DSM 7225</strain>
    </source>
</reference>
<protein>
    <submittedName>
        <fullName evidence="8">Multidrug efflux system membrane fusion protein</fullName>
    </submittedName>
</protein>
<comment type="subcellular location">
    <subcellularLocation>
        <location evidence="1">Cell envelope</location>
    </subcellularLocation>
</comment>
<dbReference type="PROSITE" id="PS51257">
    <property type="entry name" value="PROKAR_LIPOPROTEIN"/>
    <property type="match status" value="1"/>
</dbReference>
<keyword evidence="3" id="KW-0732">Signal</keyword>
<comment type="caution">
    <text evidence="8">The sequence shown here is derived from an EMBL/GenBank/DDBJ whole genome shotgun (WGS) entry which is preliminary data.</text>
</comment>
<dbReference type="InterPro" id="IPR058625">
    <property type="entry name" value="MdtA-like_BSH"/>
</dbReference>
<dbReference type="InterPro" id="IPR058627">
    <property type="entry name" value="MdtA-like_C"/>
</dbReference>
<dbReference type="Pfam" id="PF25967">
    <property type="entry name" value="RND-MFP_C"/>
    <property type="match status" value="1"/>
</dbReference>
<feature type="chain" id="PRO_5030903364" evidence="3">
    <location>
        <begin position="21"/>
        <end position="370"/>
    </location>
</feature>
<evidence type="ECO:0000313" key="8">
    <source>
        <dbReference type="EMBL" id="NJB99805.1"/>
    </source>
</evidence>
<dbReference type="InterPro" id="IPR058624">
    <property type="entry name" value="MdtA-like_HH"/>
</dbReference>
<proteinExistence type="inferred from homology"/>
<name>A0A7X5Y369_9SPHN</name>
<dbReference type="Gene3D" id="2.40.420.20">
    <property type="match status" value="1"/>
</dbReference>
<dbReference type="NCBIfam" id="TIGR01730">
    <property type="entry name" value="RND_mfp"/>
    <property type="match status" value="1"/>
</dbReference>
<dbReference type="Gene3D" id="2.40.30.170">
    <property type="match status" value="1"/>
</dbReference>
<dbReference type="FunFam" id="2.40.420.20:FF:000001">
    <property type="entry name" value="Efflux RND transporter periplasmic adaptor subunit"/>
    <property type="match status" value="1"/>
</dbReference>
<dbReference type="RefSeq" id="WP_241217933.1">
    <property type="nucleotide sequence ID" value="NZ_BAAADY010000031.1"/>
</dbReference>
<organism evidence="8 9">
    <name type="scientific">Sphingomonas trueperi</name>
    <dbReference type="NCBI Taxonomy" id="53317"/>
    <lineage>
        <taxon>Bacteria</taxon>
        <taxon>Pseudomonadati</taxon>
        <taxon>Pseudomonadota</taxon>
        <taxon>Alphaproteobacteria</taxon>
        <taxon>Sphingomonadales</taxon>
        <taxon>Sphingomonadaceae</taxon>
        <taxon>Sphingomonas</taxon>
    </lineage>
</organism>
<dbReference type="GO" id="GO:0030313">
    <property type="term" value="C:cell envelope"/>
    <property type="evidence" value="ECO:0007669"/>
    <property type="project" value="UniProtKB-SubCell"/>
</dbReference>
<keyword evidence="9" id="KW-1185">Reference proteome</keyword>
<feature type="domain" description="Multidrug resistance protein MdtA-like beta-barrel" evidence="6">
    <location>
        <begin position="206"/>
        <end position="283"/>
    </location>
</feature>
<feature type="domain" description="Multidrug resistance protein MdtA-like C-terminal permuted SH3" evidence="7">
    <location>
        <begin position="291"/>
        <end position="352"/>
    </location>
</feature>
<evidence type="ECO:0000256" key="2">
    <source>
        <dbReference type="ARBA" id="ARBA00009477"/>
    </source>
</evidence>
<evidence type="ECO:0000259" key="5">
    <source>
        <dbReference type="Pfam" id="PF25917"/>
    </source>
</evidence>
<comment type="similarity">
    <text evidence="2">Belongs to the membrane fusion protein (MFP) (TC 8.A.1) family.</text>
</comment>
<dbReference type="Proteomes" id="UP000531251">
    <property type="component" value="Unassembled WGS sequence"/>
</dbReference>
<evidence type="ECO:0000313" key="9">
    <source>
        <dbReference type="Proteomes" id="UP000531251"/>
    </source>
</evidence>
<evidence type="ECO:0000256" key="3">
    <source>
        <dbReference type="SAM" id="SignalP"/>
    </source>
</evidence>
<gene>
    <name evidence="8" type="ORF">GGR89_004151</name>
</gene>
<dbReference type="Gene3D" id="1.10.287.470">
    <property type="entry name" value="Helix hairpin bin"/>
    <property type="match status" value="1"/>
</dbReference>
<dbReference type="PANTHER" id="PTHR30158">
    <property type="entry name" value="ACRA/E-RELATED COMPONENT OF DRUG EFFLUX TRANSPORTER"/>
    <property type="match status" value="1"/>
</dbReference>
<evidence type="ECO:0000256" key="1">
    <source>
        <dbReference type="ARBA" id="ARBA00004196"/>
    </source>
</evidence>
<feature type="domain" description="Multidrug resistance protein MdtA-like alpha-helical hairpin" evidence="4">
    <location>
        <begin position="100"/>
        <end position="167"/>
    </location>
</feature>
<dbReference type="InterPro" id="IPR006143">
    <property type="entry name" value="RND_pump_MFP"/>
</dbReference>
<dbReference type="EMBL" id="JAATJB010000021">
    <property type="protein sequence ID" value="NJB99805.1"/>
    <property type="molecule type" value="Genomic_DNA"/>
</dbReference>
<evidence type="ECO:0000259" key="4">
    <source>
        <dbReference type="Pfam" id="PF25876"/>
    </source>
</evidence>
<evidence type="ECO:0000259" key="7">
    <source>
        <dbReference type="Pfam" id="PF25967"/>
    </source>
</evidence>
<accession>A0A7X5Y369</accession>
<dbReference type="GO" id="GO:0046677">
    <property type="term" value="P:response to antibiotic"/>
    <property type="evidence" value="ECO:0007669"/>
    <property type="project" value="TreeGrafter"/>
</dbReference>
<feature type="signal peptide" evidence="3">
    <location>
        <begin position="1"/>
        <end position="20"/>
    </location>
</feature>
<evidence type="ECO:0000259" key="6">
    <source>
        <dbReference type="Pfam" id="PF25944"/>
    </source>
</evidence>
<dbReference type="SUPFAM" id="SSF111369">
    <property type="entry name" value="HlyD-like secretion proteins"/>
    <property type="match status" value="1"/>
</dbReference>
<dbReference type="Gene3D" id="2.40.50.100">
    <property type="match status" value="1"/>
</dbReference>
<dbReference type="GO" id="GO:0022857">
    <property type="term" value="F:transmembrane transporter activity"/>
    <property type="evidence" value="ECO:0007669"/>
    <property type="project" value="InterPro"/>
</dbReference>
<sequence>MLFRTLPLALAAAGGLGACTADTSPATPTREVEVLTLRVAPQAVIASDELPGRVVAFRTAEIRPQVGGILQRRRFEQGAMVRTGQVLFEISPAPLRADADMARATVQKAAAAFARARTQAERLKPLVAADAISRQSYDDAVAARDQAAAELAEARATLRRRRIDLGFARVTAPIAGRIGAANLTEGALVTAGDATPLATIQQIDRVYVDVRQPAERYAQLRDAGGATGPVEIVLASAAAHPIKGRLLFSGIAVDPATGDALVRVEVPNSGERLLPGMFVRARLPRAPLPAALTVPQQAVTRADDGAAQLAVVDSQDRVHLRRVQLGPIVGGRYVVLSGLRAGEVVIVEGQDRVQPNTPVKQLPWRDRSAG</sequence>